<proteinExistence type="predicted"/>
<dbReference type="PANTHER" id="PTHR47629:SF1">
    <property type="entry name" value="C-TYPE LECTIN DOMAIN-CONTAINING PROTEIN-RELATED"/>
    <property type="match status" value="1"/>
</dbReference>
<evidence type="ECO:0000313" key="2">
    <source>
        <dbReference type="EMBL" id="KAF1756996.1"/>
    </source>
</evidence>
<evidence type="ECO:0000259" key="1">
    <source>
        <dbReference type="SMART" id="SM00605"/>
    </source>
</evidence>
<dbReference type="InterPro" id="IPR006583">
    <property type="entry name" value="PAN-3_domain"/>
</dbReference>
<dbReference type="Proteomes" id="UP000483820">
    <property type="component" value="Chromosome IV"/>
</dbReference>
<accession>A0A6A5GR31</accession>
<comment type="caution">
    <text evidence="2">The sequence shown here is derived from an EMBL/GenBank/DDBJ whole genome shotgun (WGS) entry which is preliminary data.</text>
</comment>
<dbReference type="CTD" id="9823008"/>
<protein>
    <recommendedName>
        <fullName evidence="1">PAN-3 domain-containing protein</fullName>
    </recommendedName>
</protein>
<dbReference type="PANTHER" id="PTHR47629">
    <property type="entry name" value="C-TYPE LECTIN-RELATED"/>
    <property type="match status" value="1"/>
</dbReference>
<organism evidence="2 3">
    <name type="scientific">Caenorhabditis remanei</name>
    <name type="common">Caenorhabditis vulgaris</name>
    <dbReference type="NCBI Taxonomy" id="31234"/>
    <lineage>
        <taxon>Eukaryota</taxon>
        <taxon>Metazoa</taxon>
        <taxon>Ecdysozoa</taxon>
        <taxon>Nematoda</taxon>
        <taxon>Chromadorea</taxon>
        <taxon>Rhabditida</taxon>
        <taxon>Rhabditina</taxon>
        <taxon>Rhabditomorpha</taxon>
        <taxon>Rhabditoidea</taxon>
        <taxon>Rhabditidae</taxon>
        <taxon>Peloderinae</taxon>
        <taxon>Caenorhabditis</taxon>
    </lineage>
</organism>
<dbReference type="EMBL" id="WUAV01000004">
    <property type="protein sequence ID" value="KAF1756996.1"/>
    <property type="molecule type" value="Genomic_DNA"/>
</dbReference>
<dbReference type="RefSeq" id="XP_003093629.2">
    <property type="nucleotide sequence ID" value="XM_003093581.2"/>
</dbReference>
<feature type="domain" description="PAN-3" evidence="1">
    <location>
        <begin position="1"/>
        <end position="119"/>
    </location>
</feature>
<dbReference type="InterPro" id="IPR016187">
    <property type="entry name" value="CTDL_fold"/>
</dbReference>
<reference evidence="2 3" key="1">
    <citation type="submission" date="2019-12" db="EMBL/GenBank/DDBJ databases">
        <title>Chromosome-level assembly of the Caenorhabditis remanei genome.</title>
        <authorList>
            <person name="Teterina A.A."/>
            <person name="Willis J.H."/>
            <person name="Phillips P.C."/>
        </authorList>
    </citation>
    <scope>NUCLEOTIDE SEQUENCE [LARGE SCALE GENOMIC DNA]</scope>
    <source>
        <strain evidence="2 3">PX506</strain>
        <tissue evidence="2">Whole organism</tissue>
    </source>
</reference>
<dbReference type="SUPFAM" id="SSF56436">
    <property type="entry name" value="C-type lectin-like"/>
    <property type="match status" value="1"/>
</dbReference>
<dbReference type="KEGG" id="crq:GCK72_013451"/>
<name>A0A6A5GR31_CAERE</name>
<dbReference type="GeneID" id="9823008"/>
<evidence type="ECO:0000313" key="3">
    <source>
        <dbReference type="Proteomes" id="UP000483820"/>
    </source>
</evidence>
<dbReference type="Pfam" id="PF08277">
    <property type="entry name" value="PAN_3"/>
    <property type="match status" value="1"/>
</dbReference>
<sequence>MIVVYGKPVNTLKATTFQNTDWNSCLSLCYYSTPCLVAWQHGATCFNFNYTATGPVTKLENGSVVAFKVDNPGDQCPSGTNPPTFNNNNATGSLYVTDLTAANKATWVYYTIYLAGNTWNFTYTYNTSCPIEFVSVIHADGSIVCFKQWTSNDPTGFSYNRSVELCTGINATLAGISYPVELTYIKNTLQSIRNDMKINNTYVRIDGKRTGGCQSDPTRAACKTVDGFKFSDPTVKSLAQYDWITDPSAQEKANNNCIVLVVNGSKPIQADVRSCDIDSPLQPLIVICKKPAWIG</sequence>
<gene>
    <name evidence="2" type="ORF">GCK72_013451</name>
</gene>
<dbReference type="SMART" id="SM00605">
    <property type="entry name" value="CW"/>
    <property type="match status" value="1"/>
</dbReference>
<dbReference type="AlphaFoldDB" id="A0A6A5GR31"/>